<gene>
    <name evidence="1" type="ORF">B0T10DRAFT_607986</name>
</gene>
<sequence>MSPKRRISHIFRTRQHRGKPESITITARAPVPLDPAKAQLPDLVVRRILTFLHEMSPEELCKIASLSSSLYIPARYTQHAHVHIDLDKSRHVLDRLQLITRLGQLAAIRTLEVKGYAFDHGDNKSSEILARLDTMVRAMTGLRRLDWHVSWTEVLWTGELDSRRRTSVPIPMPILAALPAELCLYTSVTCHNTTESHAQAREFLRRLAGNQSLRVLSIKAVFIEEQVCLELMRPLKKVLLSCPNLTRIPNMNIWYLNEGCEGYGPPGSNGLYCGLGLTDSDKPLALEELGIEHYPWGVPAWRGYPAKGYPFEWNFWAEELDWSRLVRLHDAGHPLFQSLLAPKLTALKELLLEDFSWLEADFIQDITAPLELLSLSTWNRVNSKPDLIDRFGTTLRHLKMHQPEHSWNRADHTFVTTPDVVHLSKSLPHLEHLALDIRRDEDRQEWPYEMLDAISAFPRLATVELWFPLGRERPAPTPLLTAASARHLFRYMRERNENIKKVMLHSGAPVPSIGWTWMGAYNDEPTWAMHSTISLVCNMVYNGEGPEEEGGGWISVSCPDMTADMNRQLHRMSQQTDRELPDPVKLNRAELRLRVALDGPLDEAGWRAWENKNRPRNESREEEKPMLQRLVVGAVGPLKRALKR</sequence>
<name>A0A9P8W2M2_9HYPO</name>
<proteinExistence type="predicted"/>
<protein>
    <submittedName>
        <fullName evidence="1">Uncharacterized protein</fullName>
    </submittedName>
</protein>
<evidence type="ECO:0000313" key="1">
    <source>
        <dbReference type="EMBL" id="KAH6886290.1"/>
    </source>
</evidence>
<organism evidence="1 2">
    <name type="scientific">Thelonectria olida</name>
    <dbReference type="NCBI Taxonomy" id="1576542"/>
    <lineage>
        <taxon>Eukaryota</taxon>
        <taxon>Fungi</taxon>
        <taxon>Dikarya</taxon>
        <taxon>Ascomycota</taxon>
        <taxon>Pezizomycotina</taxon>
        <taxon>Sordariomycetes</taxon>
        <taxon>Hypocreomycetidae</taxon>
        <taxon>Hypocreales</taxon>
        <taxon>Nectriaceae</taxon>
        <taxon>Thelonectria</taxon>
    </lineage>
</organism>
<accession>A0A9P8W2M2</accession>
<keyword evidence="2" id="KW-1185">Reference proteome</keyword>
<dbReference type="OrthoDB" id="3945550at2759"/>
<dbReference type="EMBL" id="JAGPYM010000016">
    <property type="protein sequence ID" value="KAH6886290.1"/>
    <property type="molecule type" value="Genomic_DNA"/>
</dbReference>
<dbReference type="SUPFAM" id="SSF52047">
    <property type="entry name" value="RNI-like"/>
    <property type="match status" value="1"/>
</dbReference>
<dbReference type="Proteomes" id="UP000777438">
    <property type="component" value="Unassembled WGS sequence"/>
</dbReference>
<reference evidence="1 2" key="1">
    <citation type="journal article" date="2021" name="Nat. Commun.">
        <title>Genetic determinants of endophytism in the Arabidopsis root mycobiome.</title>
        <authorList>
            <person name="Mesny F."/>
            <person name="Miyauchi S."/>
            <person name="Thiergart T."/>
            <person name="Pickel B."/>
            <person name="Atanasova L."/>
            <person name="Karlsson M."/>
            <person name="Huettel B."/>
            <person name="Barry K.W."/>
            <person name="Haridas S."/>
            <person name="Chen C."/>
            <person name="Bauer D."/>
            <person name="Andreopoulos W."/>
            <person name="Pangilinan J."/>
            <person name="LaButti K."/>
            <person name="Riley R."/>
            <person name="Lipzen A."/>
            <person name="Clum A."/>
            <person name="Drula E."/>
            <person name="Henrissat B."/>
            <person name="Kohler A."/>
            <person name="Grigoriev I.V."/>
            <person name="Martin F.M."/>
            <person name="Hacquard S."/>
        </authorList>
    </citation>
    <scope>NUCLEOTIDE SEQUENCE [LARGE SCALE GENOMIC DNA]</scope>
    <source>
        <strain evidence="1 2">MPI-CAGE-CH-0241</strain>
    </source>
</reference>
<evidence type="ECO:0000313" key="2">
    <source>
        <dbReference type="Proteomes" id="UP000777438"/>
    </source>
</evidence>
<dbReference type="AlphaFoldDB" id="A0A9P8W2M2"/>
<comment type="caution">
    <text evidence="1">The sequence shown here is derived from an EMBL/GenBank/DDBJ whole genome shotgun (WGS) entry which is preliminary data.</text>
</comment>